<feature type="compositionally biased region" description="Basic and acidic residues" evidence="3">
    <location>
        <begin position="166"/>
        <end position="177"/>
    </location>
</feature>
<comment type="caution">
    <text evidence="5">The sequence shown here is derived from an EMBL/GenBank/DDBJ whole genome shotgun (WGS) entry which is preliminary data.</text>
</comment>
<feature type="region of interest" description="Disordered" evidence="3">
    <location>
        <begin position="124"/>
        <end position="177"/>
    </location>
</feature>
<dbReference type="Proteomes" id="UP000649617">
    <property type="component" value="Unassembled WGS sequence"/>
</dbReference>
<dbReference type="EMBL" id="CAJNIZ010016202">
    <property type="protein sequence ID" value="CAE7382534.1"/>
    <property type="molecule type" value="Genomic_DNA"/>
</dbReference>
<dbReference type="InterPro" id="IPR012677">
    <property type="entry name" value="Nucleotide-bd_a/b_plait_sf"/>
</dbReference>
<dbReference type="InterPro" id="IPR035979">
    <property type="entry name" value="RBD_domain_sf"/>
</dbReference>
<dbReference type="InterPro" id="IPR050502">
    <property type="entry name" value="Euk_RNA-bind_prot"/>
</dbReference>
<keyword evidence="6" id="KW-1185">Reference proteome</keyword>
<evidence type="ECO:0000256" key="2">
    <source>
        <dbReference type="PROSITE-ProRule" id="PRU00176"/>
    </source>
</evidence>
<feature type="domain" description="RRM" evidence="4">
    <location>
        <begin position="315"/>
        <end position="391"/>
    </location>
</feature>
<dbReference type="PROSITE" id="PS50102">
    <property type="entry name" value="RRM"/>
    <property type="match status" value="1"/>
</dbReference>
<evidence type="ECO:0000256" key="1">
    <source>
        <dbReference type="ARBA" id="ARBA00022884"/>
    </source>
</evidence>
<dbReference type="SMART" id="SM00360">
    <property type="entry name" value="RRM"/>
    <property type="match status" value="2"/>
</dbReference>
<proteinExistence type="predicted"/>
<dbReference type="CDD" id="cd00590">
    <property type="entry name" value="RRM_SF"/>
    <property type="match status" value="3"/>
</dbReference>
<dbReference type="PANTHER" id="PTHR48025:SF1">
    <property type="entry name" value="RRM DOMAIN-CONTAINING PROTEIN"/>
    <property type="match status" value="1"/>
</dbReference>
<name>A0A812Q9R6_SYMPI</name>
<dbReference type="GO" id="GO:0003729">
    <property type="term" value="F:mRNA binding"/>
    <property type="evidence" value="ECO:0007669"/>
    <property type="project" value="TreeGrafter"/>
</dbReference>
<feature type="compositionally biased region" description="Basic and acidic residues" evidence="3">
    <location>
        <begin position="135"/>
        <end position="148"/>
    </location>
</feature>
<dbReference type="AlphaFoldDB" id="A0A812Q9R6"/>
<evidence type="ECO:0000313" key="6">
    <source>
        <dbReference type="Proteomes" id="UP000649617"/>
    </source>
</evidence>
<reference evidence="5" key="1">
    <citation type="submission" date="2021-02" db="EMBL/GenBank/DDBJ databases">
        <authorList>
            <person name="Dougan E. K."/>
            <person name="Rhodes N."/>
            <person name="Thang M."/>
            <person name="Chan C."/>
        </authorList>
    </citation>
    <scope>NUCLEOTIDE SEQUENCE</scope>
</reference>
<dbReference type="PANTHER" id="PTHR48025">
    <property type="entry name" value="OS02G0815200 PROTEIN"/>
    <property type="match status" value="1"/>
</dbReference>
<dbReference type="SUPFAM" id="SSF54928">
    <property type="entry name" value="RNA-binding domain, RBD"/>
    <property type="match status" value="2"/>
</dbReference>
<gene>
    <name evidence="5" type="primary">HMCN1</name>
    <name evidence="5" type="ORF">SPIL2461_LOCUS9332</name>
</gene>
<protein>
    <submittedName>
        <fullName evidence="5">HMCN1 protein</fullName>
    </submittedName>
</protein>
<sequence>MSNCRDPVAIVKSRAWNGHLKAHIEWMEARRDVSAQQLVDDFVAANARWINQEAEELLASLEPDLLWKVIDYGSMQFCRDPKAIIKIRIKDAERGKVRAWKHKGNLLWLLHTFRDILPRACEGGKSGKKGSKFSGRTEPKWRSKEKNGRGSSCGHLSLPLQSCPKDTADEKKGSGDEHQRAVEEGRCLFVVGVPPLWSISQIEDFFHYHGNIESVYLREAELIDQLPATGCHRAQHLLKLQKGTNRRSAYVYFDTPEGATNAALVCDRLEVEHREEKHYLCCSIKHKAGSKTYTRRLSQGLRGEVDFKQAQEEARTVFLSKLPGNTSQDQIQELTENHGVVEAIHILPASNYSTIACFVTMESPGEAAFMIRALNNAEAFGTTINASLAVEKNEKRKKLHPEDEWIQWYPLEIRNFPHWTVVDDIKATISTVGPASQRVRIMHYDPAPSLSVARAYFREEADRDEVLKALAGYEFSPGYALMVMALPRTTGTARGTISHHTPQPQPPTFNNAAMTMNRPMMPMLNIPTRPATPILNIPGAGLRVENTSPLPAAFTLGFLPIG</sequence>
<dbReference type="Pfam" id="PF00076">
    <property type="entry name" value="RRM_1"/>
    <property type="match status" value="1"/>
</dbReference>
<organism evidence="5 6">
    <name type="scientific">Symbiodinium pilosum</name>
    <name type="common">Dinoflagellate</name>
    <dbReference type="NCBI Taxonomy" id="2952"/>
    <lineage>
        <taxon>Eukaryota</taxon>
        <taxon>Sar</taxon>
        <taxon>Alveolata</taxon>
        <taxon>Dinophyceae</taxon>
        <taxon>Suessiales</taxon>
        <taxon>Symbiodiniaceae</taxon>
        <taxon>Symbiodinium</taxon>
    </lineage>
</organism>
<dbReference type="Gene3D" id="3.30.70.330">
    <property type="match status" value="2"/>
</dbReference>
<evidence type="ECO:0000256" key="3">
    <source>
        <dbReference type="SAM" id="MobiDB-lite"/>
    </source>
</evidence>
<dbReference type="InterPro" id="IPR000504">
    <property type="entry name" value="RRM_dom"/>
</dbReference>
<keyword evidence="1 2" id="KW-0694">RNA-binding</keyword>
<evidence type="ECO:0000313" key="5">
    <source>
        <dbReference type="EMBL" id="CAE7382534.1"/>
    </source>
</evidence>
<dbReference type="OrthoDB" id="411599at2759"/>
<accession>A0A812Q9R6</accession>
<evidence type="ECO:0000259" key="4">
    <source>
        <dbReference type="PROSITE" id="PS50102"/>
    </source>
</evidence>